<proteinExistence type="predicted"/>
<organism evidence="2 3">
    <name type="scientific">Madurella fahalii</name>
    <dbReference type="NCBI Taxonomy" id="1157608"/>
    <lineage>
        <taxon>Eukaryota</taxon>
        <taxon>Fungi</taxon>
        <taxon>Dikarya</taxon>
        <taxon>Ascomycota</taxon>
        <taxon>Pezizomycotina</taxon>
        <taxon>Sordariomycetes</taxon>
        <taxon>Sordariomycetidae</taxon>
        <taxon>Sordariales</taxon>
        <taxon>Sordariales incertae sedis</taxon>
        <taxon>Madurella</taxon>
    </lineage>
</organism>
<evidence type="ECO:0000256" key="1">
    <source>
        <dbReference type="SAM" id="MobiDB-lite"/>
    </source>
</evidence>
<feature type="compositionally biased region" description="Pro residues" evidence="1">
    <location>
        <begin position="173"/>
        <end position="184"/>
    </location>
</feature>
<sequence>MDTTHSHPLFLSPALPSELLQFIIHHCDYPTTLIICSDRTEFLSSLTQDLVHQHQHENQPRHKPPNPATAQQATADLHPIQDRDRPCPTQESSQAESPTSASEPHNQPVHAPSTLQPQPQPQRPPEPQPKTTPHPLLIPSLSQTAAARHIRTVFVPTVTHLRAFLSVFSPAPSNAPPPPRPPAAAPRGSGAGQRPLGLLLAYNFLPLHRHTSEWSVQGLSSTAAGLVEAAWREGVRAVVCEERRMDGEGGGDMLGERVPVLSAGGNIRRERWVGKTVEVRRVLGRWFRFEERDWGIKEDGGWRNLQGGSEI</sequence>
<dbReference type="Proteomes" id="UP001628179">
    <property type="component" value="Unassembled WGS sequence"/>
</dbReference>
<dbReference type="EMBL" id="BAAFSV010000005">
    <property type="protein sequence ID" value="GAB1319635.1"/>
    <property type="molecule type" value="Genomic_DNA"/>
</dbReference>
<feature type="compositionally biased region" description="Polar residues" evidence="1">
    <location>
        <begin position="89"/>
        <end position="105"/>
    </location>
</feature>
<dbReference type="RefSeq" id="XP_070921365.1">
    <property type="nucleotide sequence ID" value="XM_071065264.1"/>
</dbReference>
<dbReference type="GeneID" id="98180587"/>
<evidence type="ECO:0000313" key="2">
    <source>
        <dbReference type="EMBL" id="GAB1319635.1"/>
    </source>
</evidence>
<name>A0ABQ0GPH9_9PEZI</name>
<accession>A0ABQ0GPH9</accession>
<feature type="compositionally biased region" description="Basic and acidic residues" evidence="1">
    <location>
        <begin position="51"/>
        <end position="60"/>
    </location>
</feature>
<feature type="region of interest" description="Disordered" evidence="1">
    <location>
        <begin position="171"/>
        <end position="192"/>
    </location>
</feature>
<evidence type="ECO:0000313" key="3">
    <source>
        <dbReference type="Proteomes" id="UP001628179"/>
    </source>
</evidence>
<keyword evidence="3" id="KW-1185">Reference proteome</keyword>
<gene>
    <name evidence="2" type="ORF">MFIFM68171_09845</name>
</gene>
<protein>
    <submittedName>
        <fullName evidence="2">Uncharacterized protein</fullName>
    </submittedName>
</protein>
<comment type="caution">
    <text evidence="2">The sequence shown here is derived from an EMBL/GenBank/DDBJ whole genome shotgun (WGS) entry which is preliminary data.</text>
</comment>
<feature type="region of interest" description="Disordered" evidence="1">
    <location>
        <begin position="51"/>
        <end position="137"/>
    </location>
</feature>
<feature type="compositionally biased region" description="Pro residues" evidence="1">
    <location>
        <begin position="118"/>
        <end position="132"/>
    </location>
</feature>
<reference evidence="2 3" key="1">
    <citation type="submission" date="2024-09" db="EMBL/GenBank/DDBJ databases">
        <title>Itraconazole resistance in Madurella fahalii resulting from another homologue of gene encoding cytochrome P450 14-alpha sterol demethylase (CYP51).</title>
        <authorList>
            <person name="Yoshioka I."/>
            <person name="Fahal A.H."/>
            <person name="Kaneko S."/>
            <person name="Yaguchi T."/>
        </authorList>
    </citation>
    <scope>NUCLEOTIDE SEQUENCE [LARGE SCALE GENOMIC DNA]</scope>
    <source>
        <strain evidence="2 3">IFM 68171</strain>
    </source>
</reference>